<dbReference type="HOGENOM" id="CLU_009834_6_2_1"/>
<dbReference type="InterPro" id="IPR029045">
    <property type="entry name" value="ClpP/crotonase-like_dom_sf"/>
</dbReference>
<reference evidence="6" key="1">
    <citation type="submission" date="2009-02" db="EMBL/GenBank/DDBJ databases">
        <title>The Genome Sequence of Ajellomyces capsulatus strain G186AR.</title>
        <authorList>
            <consortium name="The Broad Institute Genome Sequencing Platform"/>
            <person name="Champion M."/>
            <person name="Cuomo C."/>
            <person name="Ma L.-J."/>
            <person name="Henn M.R."/>
            <person name="Sil A."/>
            <person name="Goldman B."/>
            <person name="Young S.K."/>
            <person name="Kodira C.D."/>
            <person name="Zeng Q."/>
            <person name="Koehrsen M."/>
            <person name="Alvarado L."/>
            <person name="Berlin A."/>
            <person name="Borenstein D."/>
            <person name="Chen Z."/>
            <person name="Engels R."/>
            <person name="Freedman E."/>
            <person name="Gellesch M."/>
            <person name="Goldberg J."/>
            <person name="Griggs A."/>
            <person name="Gujja S."/>
            <person name="Heiman D."/>
            <person name="Hepburn T."/>
            <person name="Howarth C."/>
            <person name="Jen D."/>
            <person name="Larson L."/>
            <person name="Lewis B."/>
            <person name="Mehta T."/>
            <person name="Park D."/>
            <person name="Pearson M."/>
            <person name="Roberts A."/>
            <person name="Saif S."/>
            <person name="Shea T."/>
            <person name="Shenoy N."/>
            <person name="Sisk P."/>
            <person name="Stolte C."/>
            <person name="Sykes S."/>
            <person name="Walk T."/>
            <person name="White J."/>
            <person name="Yandava C."/>
            <person name="Klein B."/>
            <person name="McEwen J.G."/>
            <person name="Puccia R."/>
            <person name="Goldman G.H."/>
            <person name="Felipe M.S."/>
            <person name="Nino-Vega G."/>
            <person name="San-Blas G."/>
            <person name="Taylor J."/>
            <person name="Mendoza L."/>
            <person name="Galagan J."/>
            <person name="Nusbaum C."/>
            <person name="Birren B."/>
        </authorList>
    </citation>
    <scope>NUCLEOTIDE SEQUENCE</scope>
    <source>
        <strain evidence="6">G186AR</strain>
    </source>
</reference>
<accession>C0NHI3</accession>
<dbReference type="RefSeq" id="XP_045289749.1">
    <property type="nucleotide sequence ID" value="XM_045429854.1"/>
</dbReference>
<dbReference type="PANTHER" id="PTHR43684">
    <property type="match status" value="1"/>
</dbReference>
<comment type="similarity">
    <text evidence="3">Belongs to the enoyl-CoA hydratase/isomerase family.</text>
</comment>
<dbReference type="FunFam" id="3.90.226.10:FF:000048">
    <property type="entry name" value="3,2-trans-enoyl-CoA isomerase"/>
    <property type="match status" value="1"/>
</dbReference>
<gene>
    <name evidence="6" type="ORF">HCBG_02805</name>
</gene>
<dbReference type="Gene3D" id="3.90.226.10">
    <property type="entry name" value="2-enoyl-CoA Hydratase, Chain A, domain 1"/>
    <property type="match status" value="1"/>
</dbReference>
<dbReference type="SUPFAM" id="SSF52096">
    <property type="entry name" value="ClpP/crotonase"/>
    <property type="match status" value="1"/>
</dbReference>
<keyword evidence="4" id="KW-0576">Peroxisome</keyword>
<dbReference type="InterPro" id="IPR051053">
    <property type="entry name" value="ECH/Chromodomain_protein"/>
</dbReference>
<evidence type="ECO:0000256" key="4">
    <source>
        <dbReference type="ARBA" id="ARBA00023140"/>
    </source>
</evidence>
<evidence type="ECO:0000256" key="1">
    <source>
        <dbReference type="ARBA" id="ARBA00004275"/>
    </source>
</evidence>
<dbReference type="GO" id="GO:0004165">
    <property type="term" value="F:delta(3)-delta(2)-enoyl-CoA isomerase activity"/>
    <property type="evidence" value="ECO:0007669"/>
    <property type="project" value="UniProtKB-ARBA"/>
</dbReference>
<comment type="subcellular location">
    <subcellularLocation>
        <location evidence="1">Peroxisome</location>
    </subcellularLocation>
</comment>
<keyword evidence="7" id="KW-1185">Reference proteome</keyword>
<dbReference type="GO" id="GO:0006635">
    <property type="term" value="P:fatty acid beta-oxidation"/>
    <property type="evidence" value="ECO:0007669"/>
    <property type="project" value="TreeGrafter"/>
</dbReference>
<comment type="pathway">
    <text evidence="2">Lipid metabolism; fatty acid beta-oxidation.</text>
</comment>
<name>C0NHI3_AJECG</name>
<dbReference type="InParanoid" id="C0NHI3"/>
<protein>
    <submittedName>
        <fullName evidence="6">Peroxisomal D3,D2-enoyl-CoA isomerase</fullName>
    </submittedName>
</protein>
<dbReference type="FunCoup" id="C0NHI3">
    <property type="interactions" value="204"/>
</dbReference>
<dbReference type="STRING" id="447093.C0NHI3"/>
<dbReference type="GO" id="GO:0005782">
    <property type="term" value="C:peroxisomal matrix"/>
    <property type="evidence" value="ECO:0007669"/>
    <property type="project" value="TreeGrafter"/>
</dbReference>
<dbReference type="VEuPathDB" id="FungiDB:I7I50_10141"/>
<evidence type="ECO:0000256" key="5">
    <source>
        <dbReference type="ARBA" id="ARBA00023235"/>
    </source>
</evidence>
<dbReference type="Proteomes" id="UP000001631">
    <property type="component" value="Unassembled WGS sequence"/>
</dbReference>
<dbReference type="Pfam" id="PF00378">
    <property type="entry name" value="ECH_1"/>
    <property type="match status" value="2"/>
</dbReference>
<dbReference type="PANTHER" id="PTHR43684:SF1">
    <property type="entry name" value="ENOYL-COA DELTA ISOMERASE 2"/>
    <property type="match status" value="1"/>
</dbReference>
<sequence length="297" mass="32593">MSSAAQEVTVTYKDRVAIITLNRPKKLNALSGDHYWELGQKMREVAQRDDIFITVLTGTGRFFSASPTQAPTVIKNNVSFNMITQISRGADVQKTRPSSDGADARREILRGFVANNLDLTNTFAKHPKILVVALNGPAVGLSAALTAFGDFIYATPHTFLLTPFTSLGLVAEGGASSAFVERLGISKANEALIMSKRIPIEDLVSTGYVNKVFTAPGGKEDASGFLKLVLEEVEERLGTHINQDSMLKIKDLIRRPGREVLDRQNVLEVFMGMERFIAGIPQQEFMKIATGQKKHKL</sequence>
<proteinExistence type="inferred from homology"/>
<dbReference type="CDD" id="cd06558">
    <property type="entry name" value="crotonase-like"/>
    <property type="match status" value="1"/>
</dbReference>
<evidence type="ECO:0000256" key="3">
    <source>
        <dbReference type="ARBA" id="ARBA00005254"/>
    </source>
</evidence>
<evidence type="ECO:0000313" key="7">
    <source>
        <dbReference type="Proteomes" id="UP000001631"/>
    </source>
</evidence>
<evidence type="ECO:0000256" key="2">
    <source>
        <dbReference type="ARBA" id="ARBA00005005"/>
    </source>
</evidence>
<evidence type="ECO:0000313" key="6">
    <source>
        <dbReference type="EMBL" id="EEH09268.1"/>
    </source>
</evidence>
<keyword evidence="5 6" id="KW-0413">Isomerase</keyword>
<dbReference type="EMBL" id="GG663365">
    <property type="protein sequence ID" value="EEH09268.1"/>
    <property type="molecule type" value="Genomic_DNA"/>
</dbReference>
<organism evidence="6 7">
    <name type="scientific">Ajellomyces capsulatus (strain G186AR / H82 / ATCC MYA-2454 / RMSCC 2432)</name>
    <name type="common">Darling's disease fungus</name>
    <name type="synonym">Histoplasma capsulatum</name>
    <dbReference type="NCBI Taxonomy" id="447093"/>
    <lineage>
        <taxon>Eukaryota</taxon>
        <taxon>Fungi</taxon>
        <taxon>Dikarya</taxon>
        <taxon>Ascomycota</taxon>
        <taxon>Pezizomycotina</taxon>
        <taxon>Eurotiomycetes</taxon>
        <taxon>Eurotiomycetidae</taxon>
        <taxon>Onygenales</taxon>
        <taxon>Ajellomycetaceae</taxon>
        <taxon>Histoplasma</taxon>
    </lineage>
</organism>
<dbReference type="GeneID" id="69035821"/>
<dbReference type="AlphaFoldDB" id="C0NHI3"/>
<dbReference type="InterPro" id="IPR001753">
    <property type="entry name" value="Enoyl-CoA_hydra/iso"/>
</dbReference>